<dbReference type="HOGENOM" id="CLU_119491_2_0_11"/>
<dbReference type="InterPro" id="IPR046740">
    <property type="entry name" value="DUF6790"/>
</dbReference>
<sequence>MTRAAEDLPVPAGAPAPTPGRASSRWLGLLPFIGVILFVVTAVPVLVSRDDDWQRTLLVNAVVYMIGWAGIGAGISHLFFSGAISRSIGFDRSPFELEVGFAGLAFGVTGVLAGSHGTEYWLAIIIASSVYRVGCGLGHVRSIVRSRNYAVNNTAILVIDFLLPAFLVVAYVAWS</sequence>
<feature type="transmembrane region" description="Helical" evidence="1">
    <location>
        <begin position="95"/>
        <end position="114"/>
    </location>
</feature>
<dbReference type="KEGG" id="ske:Sked_21130"/>
<keyword evidence="1" id="KW-1133">Transmembrane helix</keyword>
<feature type="transmembrane region" description="Helical" evidence="1">
    <location>
        <begin position="150"/>
        <end position="174"/>
    </location>
</feature>
<reference evidence="2 3" key="1">
    <citation type="journal article" date="2009" name="Stand. Genomic Sci.">
        <title>Complete genome sequence of Sanguibacter keddieii type strain (ST-74).</title>
        <authorList>
            <person name="Ivanova N."/>
            <person name="Sikorski J."/>
            <person name="Sims D."/>
            <person name="Brettin T."/>
            <person name="Detter J.C."/>
            <person name="Han C."/>
            <person name="Lapidus A."/>
            <person name="Copeland A."/>
            <person name="Glavina Del Rio T."/>
            <person name="Nolan M."/>
            <person name="Chen F."/>
            <person name="Lucas S."/>
            <person name="Tice H."/>
            <person name="Cheng J.F."/>
            <person name="Bruce D."/>
            <person name="Goodwin L."/>
            <person name="Pitluck S."/>
            <person name="Pati A."/>
            <person name="Mavromatis K."/>
            <person name="Chen A."/>
            <person name="Palaniappan K."/>
            <person name="D'haeseleer P."/>
            <person name="Chain P."/>
            <person name="Bristow J."/>
            <person name="Eisen J.A."/>
            <person name="Markowitz V."/>
            <person name="Hugenholtz P."/>
            <person name="Goker M."/>
            <person name="Pukall R."/>
            <person name="Klenk H.P."/>
            <person name="Kyrpides N.C."/>
        </authorList>
    </citation>
    <scope>NUCLEOTIDE SEQUENCE [LARGE SCALE GENOMIC DNA]</scope>
    <source>
        <strain evidence="3">ATCC 51767 / DSM 10542 / NCFB 3025 / ST-74</strain>
    </source>
</reference>
<feature type="transmembrane region" description="Helical" evidence="1">
    <location>
        <begin position="59"/>
        <end position="83"/>
    </location>
</feature>
<gene>
    <name evidence="2" type="ordered locus">Sked_21130</name>
</gene>
<dbReference type="EMBL" id="CP001819">
    <property type="protein sequence ID" value="ACZ22033.1"/>
    <property type="molecule type" value="Genomic_DNA"/>
</dbReference>
<evidence type="ECO:0000313" key="2">
    <source>
        <dbReference type="EMBL" id="ACZ22033.1"/>
    </source>
</evidence>
<dbReference type="RefSeq" id="WP_012867102.1">
    <property type="nucleotide sequence ID" value="NC_013521.1"/>
</dbReference>
<dbReference type="Proteomes" id="UP000000322">
    <property type="component" value="Chromosome"/>
</dbReference>
<organism evidence="2 3">
    <name type="scientific">Sanguibacter keddieii (strain ATCC 51767 / DSM 10542 / NCFB 3025 / ST-74)</name>
    <dbReference type="NCBI Taxonomy" id="446469"/>
    <lineage>
        <taxon>Bacteria</taxon>
        <taxon>Bacillati</taxon>
        <taxon>Actinomycetota</taxon>
        <taxon>Actinomycetes</taxon>
        <taxon>Micrococcales</taxon>
        <taxon>Sanguibacteraceae</taxon>
        <taxon>Sanguibacter</taxon>
    </lineage>
</organism>
<feature type="transmembrane region" description="Helical" evidence="1">
    <location>
        <begin position="120"/>
        <end position="138"/>
    </location>
</feature>
<keyword evidence="1" id="KW-0812">Transmembrane</keyword>
<name>D1BHW3_SANKS</name>
<evidence type="ECO:0000313" key="3">
    <source>
        <dbReference type="Proteomes" id="UP000000322"/>
    </source>
</evidence>
<accession>D1BHW3</accession>
<keyword evidence="3" id="KW-1185">Reference proteome</keyword>
<protein>
    <recommendedName>
        <fullName evidence="4">DUF4345 domain-containing protein</fullName>
    </recommendedName>
</protein>
<feature type="transmembrane region" description="Helical" evidence="1">
    <location>
        <begin position="26"/>
        <end position="47"/>
    </location>
</feature>
<evidence type="ECO:0008006" key="4">
    <source>
        <dbReference type="Google" id="ProtNLM"/>
    </source>
</evidence>
<dbReference type="Pfam" id="PF20589">
    <property type="entry name" value="DUF6790"/>
    <property type="match status" value="1"/>
</dbReference>
<proteinExistence type="predicted"/>
<dbReference type="AlphaFoldDB" id="D1BHW3"/>
<evidence type="ECO:0000256" key="1">
    <source>
        <dbReference type="SAM" id="Phobius"/>
    </source>
</evidence>
<keyword evidence="1" id="KW-0472">Membrane</keyword>